<feature type="domain" description="Zn(2)-C6 fungal-type" evidence="8">
    <location>
        <begin position="48"/>
        <end position="79"/>
    </location>
</feature>
<reference evidence="9 10" key="1">
    <citation type="submission" date="2015-05" db="EMBL/GenBank/DDBJ databases">
        <title>Distinctive expansion of gene families associated with plant cell wall degradation and secondary metabolism in the genomes of grapevine trunk pathogens.</title>
        <authorList>
            <person name="Lawrence D.P."/>
            <person name="Travadon R."/>
            <person name="Rolshausen P.E."/>
            <person name="Baumgartner K."/>
        </authorList>
    </citation>
    <scope>NUCLEOTIDE SEQUENCE [LARGE SCALE GENOMIC DNA]</scope>
    <source>
        <strain evidence="9">DA912</strain>
    </source>
</reference>
<dbReference type="SMART" id="SM00906">
    <property type="entry name" value="Fungal_trans"/>
    <property type="match status" value="1"/>
</dbReference>
<keyword evidence="1" id="KW-0479">Metal-binding</keyword>
<dbReference type="GO" id="GO:0008270">
    <property type="term" value="F:zinc ion binding"/>
    <property type="evidence" value="ECO:0007669"/>
    <property type="project" value="InterPro"/>
</dbReference>
<keyword evidence="4" id="KW-0238">DNA-binding</keyword>
<dbReference type="EMBL" id="LCUC01000692">
    <property type="protein sequence ID" value="KKY29568.1"/>
    <property type="molecule type" value="Genomic_DNA"/>
</dbReference>
<evidence type="ECO:0000256" key="7">
    <source>
        <dbReference type="SAM" id="MobiDB-lite"/>
    </source>
</evidence>
<gene>
    <name evidence="9" type="ORF">UCDDA912_g10506</name>
</gene>
<dbReference type="STRING" id="1214573.A0A0G2H2N2"/>
<protein>
    <submittedName>
        <fullName evidence="9">Putative c6 zinc finger domain containing protein</fullName>
    </submittedName>
</protein>
<dbReference type="Pfam" id="PF04082">
    <property type="entry name" value="Fungal_trans"/>
    <property type="match status" value="1"/>
</dbReference>
<feature type="compositionally biased region" description="Low complexity" evidence="7">
    <location>
        <begin position="713"/>
        <end position="729"/>
    </location>
</feature>
<feature type="compositionally biased region" description="Basic and acidic residues" evidence="7">
    <location>
        <begin position="1"/>
        <end position="18"/>
    </location>
</feature>
<dbReference type="SMART" id="SM00066">
    <property type="entry name" value="GAL4"/>
    <property type="match status" value="1"/>
</dbReference>
<evidence type="ECO:0000256" key="1">
    <source>
        <dbReference type="ARBA" id="ARBA00022723"/>
    </source>
</evidence>
<dbReference type="AlphaFoldDB" id="A0A0G2H2N2"/>
<dbReference type="Proteomes" id="UP000034680">
    <property type="component" value="Unassembled WGS sequence"/>
</dbReference>
<evidence type="ECO:0000313" key="10">
    <source>
        <dbReference type="Proteomes" id="UP000034680"/>
    </source>
</evidence>
<keyword evidence="5" id="KW-0804">Transcription</keyword>
<evidence type="ECO:0000313" key="9">
    <source>
        <dbReference type="EMBL" id="KKY29568.1"/>
    </source>
</evidence>
<dbReference type="InterPro" id="IPR001138">
    <property type="entry name" value="Zn2Cys6_DnaBD"/>
</dbReference>
<organism evidence="9 10">
    <name type="scientific">Diaporthe ampelina</name>
    <dbReference type="NCBI Taxonomy" id="1214573"/>
    <lineage>
        <taxon>Eukaryota</taxon>
        <taxon>Fungi</taxon>
        <taxon>Dikarya</taxon>
        <taxon>Ascomycota</taxon>
        <taxon>Pezizomycotina</taxon>
        <taxon>Sordariomycetes</taxon>
        <taxon>Sordariomycetidae</taxon>
        <taxon>Diaporthales</taxon>
        <taxon>Diaporthaceae</taxon>
        <taxon>Diaporthe</taxon>
    </lineage>
</organism>
<dbReference type="InterPro" id="IPR051430">
    <property type="entry name" value="Fungal_TF_Env_Response"/>
</dbReference>
<dbReference type="PANTHER" id="PTHR31944:SF130">
    <property type="entry name" value="ZN(II)2CYS6 TRANSCRIPTION FACTO (EUROFUNG)"/>
    <property type="match status" value="1"/>
</dbReference>
<dbReference type="Gene3D" id="4.10.240.10">
    <property type="entry name" value="Zn(2)-C6 fungal-type DNA-binding domain"/>
    <property type="match status" value="1"/>
</dbReference>
<keyword evidence="2" id="KW-0862">Zinc</keyword>
<feature type="region of interest" description="Disordered" evidence="7">
    <location>
        <begin position="1"/>
        <end position="44"/>
    </location>
</feature>
<evidence type="ECO:0000256" key="5">
    <source>
        <dbReference type="ARBA" id="ARBA00023163"/>
    </source>
</evidence>
<dbReference type="SUPFAM" id="SSF57701">
    <property type="entry name" value="Zn2/Cys6 DNA-binding domain"/>
    <property type="match status" value="1"/>
</dbReference>
<keyword evidence="3" id="KW-0805">Transcription regulation</keyword>
<reference evidence="9 10" key="2">
    <citation type="submission" date="2015-05" db="EMBL/GenBank/DDBJ databases">
        <authorList>
            <person name="Morales-Cruz A."/>
            <person name="Amrine K.C."/>
            <person name="Cantu D."/>
        </authorList>
    </citation>
    <scope>NUCLEOTIDE SEQUENCE [LARGE SCALE GENOMIC DNA]</scope>
    <source>
        <strain evidence="9">DA912</strain>
    </source>
</reference>
<dbReference type="PANTHER" id="PTHR31944">
    <property type="entry name" value="HEME-RESPONSIVE ZINC FINGER TRANSCRIPTION FACTOR HAP1"/>
    <property type="match status" value="1"/>
</dbReference>
<keyword evidence="10" id="KW-1185">Reference proteome</keyword>
<evidence type="ECO:0000256" key="2">
    <source>
        <dbReference type="ARBA" id="ARBA00022833"/>
    </source>
</evidence>
<dbReference type="CDD" id="cd12148">
    <property type="entry name" value="fungal_TF_MHR"/>
    <property type="match status" value="1"/>
</dbReference>
<feature type="region of interest" description="Disordered" evidence="7">
    <location>
        <begin position="713"/>
        <end position="743"/>
    </location>
</feature>
<accession>A0A0G2H2N2</accession>
<dbReference type="InterPro" id="IPR036864">
    <property type="entry name" value="Zn2-C6_fun-type_DNA-bd_sf"/>
</dbReference>
<proteinExistence type="predicted"/>
<dbReference type="PROSITE" id="PS50048">
    <property type="entry name" value="ZN2_CY6_FUNGAL_2"/>
    <property type="match status" value="1"/>
</dbReference>
<feature type="compositionally biased region" description="Basic and acidic residues" evidence="7">
    <location>
        <begin position="25"/>
        <end position="39"/>
    </location>
</feature>
<evidence type="ECO:0000256" key="6">
    <source>
        <dbReference type="ARBA" id="ARBA00023242"/>
    </source>
</evidence>
<dbReference type="CDD" id="cd00067">
    <property type="entry name" value="GAL4"/>
    <property type="match status" value="1"/>
</dbReference>
<evidence type="ECO:0000256" key="3">
    <source>
        <dbReference type="ARBA" id="ARBA00023015"/>
    </source>
</evidence>
<dbReference type="GO" id="GO:0000978">
    <property type="term" value="F:RNA polymerase II cis-regulatory region sequence-specific DNA binding"/>
    <property type="evidence" value="ECO:0007669"/>
    <property type="project" value="TreeGrafter"/>
</dbReference>
<sequence length="769" mass="87923">MSESARADSELAHGDEHSSPSSPGGERDHSEDRNGDQPPRKRQRVRLSCLECRRRKLSCDRGYPCERCLKSGTPDRCTYETRPGVAPPPKPAGLQLSQYDGRLSLSNDNLVRKDSARDFDRIRRLEIEVSQLKNLLSKQLGSDGSLAADANSQAAARPDPDLVPEHKLPEFMQYGHDAGDEMRFFRGKEFRTRYFGPHNASMAFSQLTGLSPFMKEAAEEWLKPLHVAARTKDRDQRKAAQEAKFKAADLELEQLLPSKLETDMLISLYLDQFEQLHRIVHIPSFRRQYERFWIPTEVRPAAHTALILSMMAVSACMHSNSSPPKFTGMVSCAHQTAEKWIWACEEWHRKQSHKHRRLIHYQIALLLYLAKRVNNVKKKRFWTNSGILTREGISLGLHRDPDAMIGASRNISFFNQEMRRRLWATIQEFDFQASFDHGLPTIVSSLHLDVKPPRNIDDDEFDVDVTELPPSRPVSEYTGSSFQHLCRQSLPLRLELSKLLSGPPEDLDYEQVIRYTNEITQEIDALPSWDTSASMDEQESPKPLLAYTLLHVQLRQYIMPLHQPFLRMRKVNSKYQFSEVMFYNAARDMVLLHDKLTEFGVRTLNFLREDALTLALNLTSVTMLQSRGSTNMIMVNSPHTLKLLDQCLQMKEDRILRCGNNEPWGYSIMCAAYGLLETHLGIKDSQTAKSSSAERFINLHYRLLAGQEPPVLGPQQQQQIAAAQAQHSQQGGGPNLQMQPQAPLNPDFNMEMLGFNLNELWAVDTWDAY</sequence>
<name>A0A0G2H2N2_9PEZI</name>
<keyword evidence="6" id="KW-0539">Nucleus</keyword>
<dbReference type="OrthoDB" id="4236860at2759"/>
<dbReference type="GO" id="GO:0001228">
    <property type="term" value="F:DNA-binding transcription activator activity, RNA polymerase II-specific"/>
    <property type="evidence" value="ECO:0007669"/>
    <property type="project" value="TreeGrafter"/>
</dbReference>
<dbReference type="InterPro" id="IPR007219">
    <property type="entry name" value="XnlR_reg_dom"/>
</dbReference>
<dbReference type="PROSITE" id="PS00463">
    <property type="entry name" value="ZN2_CY6_FUNGAL_1"/>
    <property type="match status" value="1"/>
</dbReference>
<dbReference type="GO" id="GO:0006351">
    <property type="term" value="P:DNA-templated transcription"/>
    <property type="evidence" value="ECO:0007669"/>
    <property type="project" value="InterPro"/>
</dbReference>
<comment type="caution">
    <text evidence="9">The sequence shown here is derived from an EMBL/GenBank/DDBJ whole genome shotgun (WGS) entry which is preliminary data.</text>
</comment>
<dbReference type="GO" id="GO:0005634">
    <property type="term" value="C:nucleus"/>
    <property type="evidence" value="ECO:0007669"/>
    <property type="project" value="TreeGrafter"/>
</dbReference>
<dbReference type="Pfam" id="PF00172">
    <property type="entry name" value="Zn_clus"/>
    <property type="match status" value="1"/>
</dbReference>
<evidence type="ECO:0000256" key="4">
    <source>
        <dbReference type="ARBA" id="ARBA00023125"/>
    </source>
</evidence>
<evidence type="ECO:0000259" key="8">
    <source>
        <dbReference type="PROSITE" id="PS50048"/>
    </source>
</evidence>